<name>A0ACB1AUK9_MELEN</name>
<gene>
    <name evidence="1" type="ORF">MENTE1834_LOCUS42117</name>
</gene>
<dbReference type="Proteomes" id="UP001497535">
    <property type="component" value="Unassembled WGS sequence"/>
</dbReference>
<proteinExistence type="predicted"/>
<keyword evidence="2" id="KW-1185">Reference proteome</keyword>
<dbReference type="EMBL" id="CAVMJV010000108">
    <property type="protein sequence ID" value="CAK5100685.1"/>
    <property type="molecule type" value="Genomic_DNA"/>
</dbReference>
<evidence type="ECO:0000313" key="1">
    <source>
        <dbReference type="EMBL" id="CAK5100685.1"/>
    </source>
</evidence>
<protein>
    <submittedName>
        <fullName evidence="1">Uncharacterized protein</fullName>
    </submittedName>
</protein>
<evidence type="ECO:0000313" key="2">
    <source>
        <dbReference type="Proteomes" id="UP001497535"/>
    </source>
</evidence>
<organism evidence="1 2">
    <name type="scientific">Meloidogyne enterolobii</name>
    <name type="common">Root-knot nematode worm</name>
    <name type="synonym">Meloidogyne mayaguensis</name>
    <dbReference type="NCBI Taxonomy" id="390850"/>
    <lineage>
        <taxon>Eukaryota</taxon>
        <taxon>Metazoa</taxon>
        <taxon>Ecdysozoa</taxon>
        <taxon>Nematoda</taxon>
        <taxon>Chromadorea</taxon>
        <taxon>Rhabditida</taxon>
        <taxon>Tylenchina</taxon>
        <taxon>Tylenchomorpha</taxon>
        <taxon>Tylenchoidea</taxon>
        <taxon>Meloidogynidae</taxon>
        <taxon>Meloidogyninae</taxon>
        <taxon>Meloidogyne</taxon>
    </lineage>
</organism>
<sequence length="86" mass="9438">MKLTFRPKSGLIILIHYIILSTLFGNVKAICEGIDAALKDFCVALDAVKYNKWDPDLRGAKGELPASRPELRCVNLSCFCPAVNGN</sequence>
<comment type="caution">
    <text evidence="1">The sequence shown here is derived from an EMBL/GenBank/DDBJ whole genome shotgun (WGS) entry which is preliminary data.</text>
</comment>
<reference evidence="1" key="1">
    <citation type="submission" date="2023-11" db="EMBL/GenBank/DDBJ databases">
        <authorList>
            <person name="Poullet M."/>
        </authorList>
    </citation>
    <scope>NUCLEOTIDE SEQUENCE</scope>
    <source>
        <strain evidence="1">E1834</strain>
    </source>
</reference>
<accession>A0ACB1AUK9</accession>